<evidence type="ECO:0000256" key="3">
    <source>
        <dbReference type="ARBA" id="ARBA00023082"/>
    </source>
</evidence>
<feature type="domain" description="RNA polymerase sigma-70 region 2" evidence="7">
    <location>
        <begin position="26"/>
        <end position="92"/>
    </location>
</feature>
<dbReference type="InterPro" id="IPR036388">
    <property type="entry name" value="WH-like_DNA-bd_sf"/>
</dbReference>
<evidence type="ECO:0000256" key="6">
    <source>
        <dbReference type="RuleBase" id="RU000716"/>
    </source>
</evidence>
<dbReference type="NCBIfam" id="TIGR02937">
    <property type="entry name" value="sigma70-ECF"/>
    <property type="match status" value="1"/>
</dbReference>
<evidence type="ECO:0000313" key="10">
    <source>
        <dbReference type="EMBL" id="KLH98135.1"/>
    </source>
</evidence>
<protein>
    <recommendedName>
        <fullName evidence="6">RNA polymerase sigma factor</fullName>
    </recommendedName>
</protein>
<evidence type="ECO:0000256" key="4">
    <source>
        <dbReference type="ARBA" id="ARBA00023125"/>
    </source>
</evidence>
<dbReference type="CDD" id="cd06171">
    <property type="entry name" value="Sigma70_r4"/>
    <property type="match status" value="1"/>
</dbReference>
<dbReference type="Gene3D" id="1.10.10.10">
    <property type="entry name" value="Winged helix-like DNA-binding domain superfamily/Winged helix DNA-binding domain"/>
    <property type="match status" value="1"/>
</dbReference>
<dbReference type="InterPro" id="IPR013325">
    <property type="entry name" value="RNA_pol_sigma_r2"/>
</dbReference>
<dbReference type="InterPro" id="IPR013249">
    <property type="entry name" value="RNA_pol_sigma70_r4_t2"/>
</dbReference>
<dbReference type="Proteomes" id="UP000035218">
    <property type="component" value="Unassembled WGS sequence"/>
</dbReference>
<reference evidence="9 12" key="2">
    <citation type="submission" date="2019-06" db="EMBL/GenBank/DDBJ databases">
        <title>Whole genome shotgun sequence of Brevibacillus formosus NBRC 15716.</title>
        <authorList>
            <person name="Hosoyama A."/>
            <person name="Uohara A."/>
            <person name="Ohji S."/>
            <person name="Ichikawa N."/>
        </authorList>
    </citation>
    <scope>NUCLEOTIDE SEQUENCE [LARGE SCALE GENOMIC DNA]</scope>
    <source>
        <strain evidence="9 12">NBRC 15716</strain>
    </source>
</reference>
<dbReference type="AlphaFoldDB" id="A0A837KM50"/>
<dbReference type="GO" id="GO:0006950">
    <property type="term" value="P:response to stress"/>
    <property type="evidence" value="ECO:0007669"/>
    <property type="project" value="UniProtKB-ARBA"/>
</dbReference>
<dbReference type="GeneID" id="87586184"/>
<keyword evidence="12" id="KW-1185">Reference proteome</keyword>
<dbReference type="PANTHER" id="PTHR43133:SF57">
    <property type="entry name" value="RNA POLYMERASE SIGMA-70 FACTOR"/>
    <property type="match status" value="1"/>
</dbReference>
<dbReference type="PROSITE" id="PS01063">
    <property type="entry name" value="SIGMA70_ECF"/>
    <property type="match status" value="1"/>
</dbReference>
<dbReference type="Proteomes" id="UP000319498">
    <property type="component" value="Unassembled WGS sequence"/>
</dbReference>
<evidence type="ECO:0000256" key="1">
    <source>
        <dbReference type="ARBA" id="ARBA00010641"/>
    </source>
</evidence>
<comment type="caution">
    <text evidence="10">The sequence shown here is derived from an EMBL/GenBank/DDBJ whole genome shotgun (WGS) entry which is preliminary data.</text>
</comment>
<dbReference type="SUPFAM" id="SSF88946">
    <property type="entry name" value="Sigma2 domain of RNA polymerase sigma factors"/>
    <property type="match status" value="1"/>
</dbReference>
<reference evidence="10 11" key="1">
    <citation type="submission" date="2015-05" db="EMBL/GenBank/DDBJ databases">
        <title>Genome sequencing project for genomic taxonomy and phylogenomics of Bacillus-like bacteria.</title>
        <authorList>
            <person name="Liu B."/>
            <person name="Wang J."/>
            <person name="Zhu Y."/>
            <person name="Liu G."/>
            <person name="Chen Q."/>
            <person name="Chen Z."/>
            <person name="Lan J."/>
            <person name="Che J."/>
            <person name="Ge C."/>
            <person name="Shi H."/>
            <person name="Pan Z."/>
            <person name="Liu X."/>
        </authorList>
    </citation>
    <scope>NUCLEOTIDE SEQUENCE [LARGE SCALE GENOMIC DNA]</scope>
    <source>
        <strain evidence="10 11">DSM 9885</strain>
    </source>
</reference>
<keyword evidence="4 6" id="KW-0238">DNA-binding</keyword>
<dbReference type="EMBL" id="BJOL01000019">
    <property type="protein sequence ID" value="GED59300.1"/>
    <property type="molecule type" value="Genomic_DNA"/>
</dbReference>
<dbReference type="EMBL" id="LDCN01000004">
    <property type="protein sequence ID" value="KLH98135.1"/>
    <property type="molecule type" value="Genomic_DNA"/>
</dbReference>
<evidence type="ECO:0000313" key="12">
    <source>
        <dbReference type="Proteomes" id="UP000319498"/>
    </source>
</evidence>
<keyword evidence="3 6" id="KW-0731">Sigma factor</keyword>
<name>A0A837KM50_9BACL</name>
<organism evidence="10 11">
    <name type="scientific">Brevibacillus formosus</name>
    <dbReference type="NCBI Taxonomy" id="54913"/>
    <lineage>
        <taxon>Bacteria</taxon>
        <taxon>Bacillati</taxon>
        <taxon>Bacillota</taxon>
        <taxon>Bacilli</taxon>
        <taxon>Bacillales</taxon>
        <taxon>Paenibacillaceae</taxon>
        <taxon>Brevibacillus</taxon>
    </lineage>
</organism>
<dbReference type="GO" id="GO:0003677">
    <property type="term" value="F:DNA binding"/>
    <property type="evidence" value="ECO:0007669"/>
    <property type="project" value="UniProtKB-KW"/>
</dbReference>
<evidence type="ECO:0000256" key="5">
    <source>
        <dbReference type="ARBA" id="ARBA00023163"/>
    </source>
</evidence>
<dbReference type="GO" id="GO:0006352">
    <property type="term" value="P:DNA-templated transcription initiation"/>
    <property type="evidence" value="ECO:0007669"/>
    <property type="project" value="InterPro"/>
</dbReference>
<dbReference type="OrthoDB" id="3472490at2"/>
<evidence type="ECO:0000259" key="7">
    <source>
        <dbReference type="Pfam" id="PF04542"/>
    </source>
</evidence>
<dbReference type="SUPFAM" id="SSF88659">
    <property type="entry name" value="Sigma3 and sigma4 domains of RNA polymerase sigma factors"/>
    <property type="match status" value="1"/>
</dbReference>
<dbReference type="Pfam" id="PF04542">
    <property type="entry name" value="Sigma70_r2"/>
    <property type="match status" value="1"/>
</dbReference>
<dbReference type="InterPro" id="IPR014284">
    <property type="entry name" value="RNA_pol_sigma-70_dom"/>
</dbReference>
<evidence type="ECO:0000313" key="11">
    <source>
        <dbReference type="Proteomes" id="UP000035218"/>
    </source>
</evidence>
<sequence>MESTSFDEKYWISRAKEKREDFAPIYDHYVKRIYRYFSFKVGKTLAEDLTQQTFLKAMSRLDSFREESLFSTWLFQIAKYTLMDEQRKQKRRPRELELDSLSANSSACYAEQAATQLDLTSALQQVNEIEREIIMLKFFGECTFAEIAQIMEMGESAVKNRLYRALEKVKGNLRGSEDSYEPQSRRDCF</sequence>
<gene>
    <name evidence="9" type="primary">sigW_5</name>
    <name evidence="10" type="ORF">AA984_14030</name>
    <name evidence="9" type="ORF">BFO01nite_34320</name>
</gene>
<accession>A0A837KM50</accession>
<dbReference type="InterPro" id="IPR013324">
    <property type="entry name" value="RNA_pol_sigma_r3/r4-like"/>
</dbReference>
<proteinExistence type="inferred from homology"/>
<dbReference type="RefSeq" id="WP_047070439.1">
    <property type="nucleotide sequence ID" value="NZ_BJOL01000019.1"/>
</dbReference>
<feature type="domain" description="RNA polymerase sigma factor 70 region 4 type 2" evidence="8">
    <location>
        <begin position="118"/>
        <end position="168"/>
    </location>
</feature>
<dbReference type="Gene3D" id="1.10.1740.10">
    <property type="match status" value="1"/>
</dbReference>
<comment type="similarity">
    <text evidence="1 6">Belongs to the sigma-70 factor family. ECF subfamily.</text>
</comment>
<dbReference type="PANTHER" id="PTHR43133">
    <property type="entry name" value="RNA POLYMERASE ECF-TYPE SIGMA FACTO"/>
    <property type="match status" value="1"/>
</dbReference>
<evidence type="ECO:0000256" key="2">
    <source>
        <dbReference type="ARBA" id="ARBA00023015"/>
    </source>
</evidence>
<dbReference type="InterPro" id="IPR039425">
    <property type="entry name" value="RNA_pol_sigma-70-like"/>
</dbReference>
<dbReference type="Pfam" id="PF08281">
    <property type="entry name" value="Sigma70_r4_2"/>
    <property type="match status" value="1"/>
</dbReference>
<dbReference type="InterPro" id="IPR007627">
    <property type="entry name" value="RNA_pol_sigma70_r2"/>
</dbReference>
<dbReference type="InterPro" id="IPR000838">
    <property type="entry name" value="RNA_pol_sigma70_ECF_CS"/>
</dbReference>
<evidence type="ECO:0000313" key="9">
    <source>
        <dbReference type="EMBL" id="GED59300.1"/>
    </source>
</evidence>
<keyword evidence="2 6" id="KW-0805">Transcription regulation</keyword>
<dbReference type="GO" id="GO:0016987">
    <property type="term" value="F:sigma factor activity"/>
    <property type="evidence" value="ECO:0007669"/>
    <property type="project" value="UniProtKB-KW"/>
</dbReference>
<keyword evidence="5 6" id="KW-0804">Transcription</keyword>
<evidence type="ECO:0000259" key="8">
    <source>
        <dbReference type="Pfam" id="PF08281"/>
    </source>
</evidence>